<evidence type="ECO:0000313" key="2">
    <source>
        <dbReference type="EMBL" id="KAK2090057.1"/>
    </source>
</evidence>
<gene>
    <name evidence="2" type="ORF">P7K49_031313</name>
</gene>
<feature type="compositionally biased region" description="Polar residues" evidence="1">
    <location>
        <begin position="72"/>
        <end position="84"/>
    </location>
</feature>
<comment type="caution">
    <text evidence="2">The sequence shown here is derived from an EMBL/GenBank/DDBJ whole genome shotgun (WGS) entry which is preliminary data.</text>
</comment>
<keyword evidence="3" id="KW-1185">Reference proteome</keyword>
<protein>
    <submittedName>
        <fullName evidence="2">Uncharacterized protein</fullName>
    </submittedName>
</protein>
<proteinExistence type="predicted"/>
<feature type="compositionally biased region" description="Low complexity" evidence="1">
    <location>
        <begin position="102"/>
        <end position="112"/>
    </location>
</feature>
<dbReference type="EMBL" id="JASSZA010000017">
    <property type="protein sequence ID" value="KAK2090057.1"/>
    <property type="molecule type" value="Genomic_DNA"/>
</dbReference>
<evidence type="ECO:0000256" key="1">
    <source>
        <dbReference type="SAM" id="MobiDB-lite"/>
    </source>
</evidence>
<organism evidence="2 3">
    <name type="scientific">Saguinus oedipus</name>
    <name type="common">Cotton-top tamarin</name>
    <name type="synonym">Oedipomidas oedipus</name>
    <dbReference type="NCBI Taxonomy" id="9490"/>
    <lineage>
        <taxon>Eukaryota</taxon>
        <taxon>Metazoa</taxon>
        <taxon>Chordata</taxon>
        <taxon>Craniata</taxon>
        <taxon>Vertebrata</taxon>
        <taxon>Euteleostomi</taxon>
        <taxon>Mammalia</taxon>
        <taxon>Eutheria</taxon>
        <taxon>Euarchontoglires</taxon>
        <taxon>Primates</taxon>
        <taxon>Haplorrhini</taxon>
        <taxon>Platyrrhini</taxon>
        <taxon>Cebidae</taxon>
        <taxon>Callitrichinae</taxon>
        <taxon>Saguinus</taxon>
    </lineage>
</organism>
<evidence type="ECO:0000313" key="3">
    <source>
        <dbReference type="Proteomes" id="UP001266305"/>
    </source>
</evidence>
<reference evidence="2 3" key="1">
    <citation type="submission" date="2023-05" db="EMBL/GenBank/DDBJ databases">
        <title>B98-5 Cell Line De Novo Hybrid Assembly: An Optical Mapping Approach.</title>
        <authorList>
            <person name="Kananen K."/>
            <person name="Auerbach J.A."/>
            <person name="Kautto E."/>
            <person name="Blachly J.S."/>
        </authorList>
    </citation>
    <scope>NUCLEOTIDE SEQUENCE [LARGE SCALE GENOMIC DNA]</scope>
    <source>
        <strain evidence="2">B95-8</strain>
        <tissue evidence="2">Cell line</tissue>
    </source>
</reference>
<sequence>MPLSFSSHTSPRDVLMVVVDSRVLVKDSARLSLRGVHGVATGVDFKWLALPQAGVGAELRLEGEMTGYSPEVPTSSTESASGQSPAEGVGRPRTRWEGSPSRGPQRLRPHLLLPLTLQGEHVSVNRKLQ</sequence>
<feature type="region of interest" description="Disordered" evidence="1">
    <location>
        <begin position="62"/>
        <end position="112"/>
    </location>
</feature>
<dbReference type="Proteomes" id="UP001266305">
    <property type="component" value="Unassembled WGS sequence"/>
</dbReference>
<accession>A0ABQ9TZ13</accession>
<name>A0ABQ9TZ13_SAGOE</name>